<dbReference type="EMBL" id="JADNRY010000542">
    <property type="protein sequence ID" value="KAF9042685.1"/>
    <property type="molecule type" value="Genomic_DNA"/>
</dbReference>
<dbReference type="AlphaFoldDB" id="A0A9P5P5Q5"/>
<evidence type="ECO:0000313" key="2">
    <source>
        <dbReference type="EMBL" id="KAF9042685.1"/>
    </source>
</evidence>
<gene>
    <name evidence="2" type="ORF">BDP27DRAFT_1455214</name>
</gene>
<proteinExistence type="predicted"/>
<keyword evidence="3" id="KW-1185">Reference proteome</keyword>
<dbReference type="PANTHER" id="PTHR33266:SF1">
    <property type="entry name" value="F-BOX DOMAIN-CONTAINING PROTEIN"/>
    <property type="match status" value="1"/>
</dbReference>
<dbReference type="PANTHER" id="PTHR33266">
    <property type="entry name" value="CHROMOSOME 15, WHOLE GENOME SHOTGUN SEQUENCE"/>
    <property type="match status" value="1"/>
</dbReference>
<protein>
    <submittedName>
        <fullName evidence="2">Uncharacterized protein</fullName>
    </submittedName>
</protein>
<reference evidence="2" key="1">
    <citation type="submission" date="2020-11" db="EMBL/GenBank/DDBJ databases">
        <authorList>
            <consortium name="DOE Joint Genome Institute"/>
            <person name="Ahrendt S."/>
            <person name="Riley R."/>
            <person name="Andreopoulos W."/>
            <person name="Labutti K."/>
            <person name="Pangilinan J."/>
            <person name="Ruiz-Duenas F.J."/>
            <person name="Barrasa J.M."/>
            <person name="Sanchez-Garcia M."/>
            <person name="Camarero S."/>
            <person name="Miyauchi S."/>
            <person name="Serrano A."/>
            <person name="Linde D."/>
            <person name="Babiker R."/>
            <person name="Drula E."/>
            <person name="Ayuso-Fernandez I."/>
            <person name="Pacheco R."/>
            <person name="Padilla G."/>
            <person name="Ferreira P."/>
            <person name="Barriuso J."/>
            <person name="Kellner H."/>
            <person name="Castanera R."/>
            <person name="Alfaro M."/>
            <person name="Ramirez L."/>
            <person name="Pisabarro A.G."/>
            <person name="Kuo A."/>
            <person name="Tritt A."/>
            <person name="Lipzen A."/>
            <person name="He G."/>
            <person name="Yan M."/>
            <person name="Ng V."/>
            <person name="Cullen D."/>
            <person name="Martin F."/>
            <person name="Rosso M.-N."/>
            <person name="Henrissat B."/>
            <person name="Hibbett D."/>
            <person name="Martinez A.T."/>
            <person name="Grigoriev I.V."/>
        </authorList>
    </citation>
    <scope>NUCLEOTIDE SEQUENCE</scope>
    <source>
        <strain evidence="2">AH 40177</strain>
    </source>
</reference>
<evidence type="ECO:0000313" key="3">
    <source>
        <dbReference type="Proteomes" id="UP000772434"/>
    </source>
</evidence>
<dbReference type="Proteomes" id="UP000772434">
    <property type="component" value="Unassembled WGS sequence"/>
</dbReference>
<feature type="region of interest" description="Disordered" evidence="1">
    <location>
        <begin position="934"/>
        <end position="960"/>
    </location>
</feature>
<feature type="region of interest" description="Disordered" evidence="1">
    <location>
        <begin position="819"/>
        <end position="844"/>
    </location>
</feature>
<comment type="caution">
    <text evidence="2">The sequence shown here is derived from an EMBL/GenBank/DDBJ whole genome shotgun (WGS) entry which is preliminary data.</text>
</comment>
<name>A0A9P5P5Q5_9AGAR</name>
<dbReference type="OrthoDB" id="107110at2759"/>
<evidence type="ECO:0000256" key="1">
    <source>
        <dbReference type="SAM" id="MobiDB-lite"/>
    </source>
</evidence>
<organism evidence="2 3">
    <name type="scientific">Rhodocollybia butyracea</name>
    <dbReference type="NCBI Taxonomy" id="206335"/>
    <lineage>
        <taxon>Eukaryota</taxon>
        <taxon>Fungi</taxon>
        <taxon>Dikarya</taxon>
        <taxon>Basidiomycota</taxon>
        <taxon>Agaricomycotina</taxon>
        <taxon>Agaricomycetes</taxon>
        <taxon>Agaricomycetidae</taxon>
        <taxon>Agaricales</taxon>
        <taxon>Marasmiineae</taxon>
        <taxon>Omphalotaceae</taxon>
        <taxon>Rhodocollybia</taxon>
    </lineage>
</organism>
<accession>A0A9P5P5Q5</accession>
<feature type="compositionally biased region" description="Polar residues" evidence="1">
    <location>
        <begin position="819"/>
        <end position="831"/>
    </location>
</feature>
<sequence>MDLTKLVNDNVNAHLPALESVMGKPKGSLDNMDDPAFVAALIRGIFALALVVPGGEREGFVNVKIHSCFKEETHCRNALVAETGEGLRNDLRKAYTDRNWEPIWSHDALRSPPPVYLRFEGETIANEGELSAAIVKAWNLPFSGVAHHNLYNIIIDMIKISNRSGKLSYSNTVSVFQSSGTGKSRMVDEQGNFVFTIPINLRHPRDEYQLAYPPADAAVRDFFITSHQLTDFEHWNRYHHFFSVLFEYAKQCVQNYRKVYGSGYYEFLKHWKDTLMGPDARAKVYSELVTRARENVEVQRKLFYETASSLAEQTILENCMQPARIALQNLITELDELVAVGLLPDTPRSRGFKVLIYFDEFHDLATTKSRNLKSGSQKSLHNILLSVLNDYLDWPIFAIFMSTTSHIAPLTPAPRDLSPPDFSWSQVPITEVPFDCSPALENLGPDVLTRDQVSDVMFMANFGRPLFWTMLKELGSHFEGTILQLARAKLVNTNRFANTDMRDDRVFTKTARLAVLDTRLCLDYGPAMNPIVKKNTEEMVARHMRLAFSVPEHRQYFISGYSSEPILIEAAMWQLDAWRDMYDRIGCYPTENKPVVPRILWECLNLGLLNPQKLGDTVPRILLTDAYDRAVRKMGETTQERHSHGTHCSVNRFFEALFTNSEEILTVKPDNIPPNHSSSLSLNQLFRDATIRITHWVKSEDDHYLTTEAMAAAYIRGFAFICCDDGASIDLVIPVLLWDTVIGSSAMTAIFIQVKQRKSFCIDAANDLRFFAHDCEGSSTSTPLPQERPRPYITLIMDLGVQSYIPGYATSPQVSVLKTPEQQAFSSSTEISEPPRRKRARVEPTPQNVHPRFAFHISGCSSRTYAGIRSGDEYLYRNLLHPNEMMLEHPRPQMAPALLNMKPFLHVGAYGGWFHGHLLGEDGEMTKEAEALWNKQKSPKPSQLTAFHYQSDSTDTVPDD</sequence>
<feature type="compositionally biased region" description="Polar residues" evidence="1">
    <location>
        <begin position="935"/>
        <end position="960"/>
    </location>
</feature>